<name>A0A1G6MPV8_9BACL</name>
<evidence type="ECO:0000313" key="1">
    <source>
        <dbReference type="EMBL" id="SDC57026.1"/>
    </source>
</evidence>
<keyword evidence="2" id="KW-1185">Reference proteome</keyword>
<gene>
    <name evidence="1" type="ORF">SAMN04488112_11074</name>
</gene>
<dbReference type="InterPro" id="IPR014199">
    <property type="entry name" value="Spore_YtxC"/>
</dbReference>
<dbReference type="Proteomes" id="UP000199387">
    <property type="component" value="Unassembled WGS sequence"/>
</dbReference>
<dbReference type="Pfam" id="PF08812">
    <property type="entry name" value="YtxC"/>
    <property type="match status" value="1"/>
</dbReference>
<reference evidence="1 2" key="1">
    <citation type="submission" date="2016-10" db="EMBL/GenBank/DDBJ databases">
        <authorList>
            <person name="de Groot N.N."/>
        </authorList>
    </citation>
    <scope>NUCLEOTIDE SEQUENCE [LARGE SCALE GENOMIC DNA]</scope>
    <source>
        <strain evidence="1 2">DSM 45514</strain>
    </source>
</reference>
<sequence length="300" mass="35182">MASYLISVPGTECSQGADRMRQCLRDQFQRLTQSSVRCWMREKGCGNRTMFQFDTEANIGNKALRNALGTAVAEYYISICEPDLIRQIIRRQFQYQHPDDRRRIEQYTYELLMDSDDDAPSGQTRKVRMAQHVAQYLAQHQVLAADGFFHFRLKRYRNGLIHLVEHAVDEYLLDQEYREFIDLLRYFVSVQPPKYSLVHVLHTDERRFQLLDGEGRPLRMKELDGAVKELVEPPFSHEDLIVSTLLTVAPEQVVLHTRNREENVVQTLEQVFETRISLCDGCPECQPHRFHREERIPPKG</sequence>
<accession>A0A1G6MPV8</accession>
<dbReference type="AlphaFoldDB" id="A0A1G6MPV8"/>
<organism evidence="1 2">
    <name type="scientific">Melghirimyces thermohalophilus</name>
    <dbReference type="NCBI Taxonomy" id="1236220"/>
    <lineage>
        <taxon>Bacteria</taxon>
        <taxon>Bacillati</taxon>
        <taxon>Bacillota</taxon>
        <taxon>Bacilli</taxon>
        <taxon>Bacillales</taxon>
        <taxon>Thermoactinomycetaceae</taxon>
        <taxon>Melghirimyces</taxon>
    </lineage>
</organism>
<proteinExistence type="predicted"/>
<protein>
    <submittedName>
        <fullName evidence="1">Putative sporulation protein YtxC</fullName>
    </submittedName>
</protein>
<evidence type="ECO:0000313" key="2">
    <source>
        <dbReference type="Proteomes" id="UP000199387"/>
    </source>
</evidence>
<dbReference type="STRING" id="1236220.SAMN04488112_11074"/>
<dbReference type="EMBL" id="FMZA01000010">
    <property type="protein sequence ID" value="SDC57026.1"/>
    <property type="molecule type" value="Genomic_DNA"/>
</dbReference>
<dbReference type="OrthoDB" id="2986513at2"/>